<protein>
    <submittedName>
        <fullName evidence="5">2,5-diketo-D-gluconate reductase B</fullName>
    </submittedName>
</protein>
<dbReference type="InterPro" id="IPR023210">
    <property type="entry name" value="NADP_OxRdtase_dom"/>
</dbReference>
<reference evidence="5" key="1">
    <citation type="journal article" date="2014" name="Int. J. Syst. Evol. Microbiol.">
        <title>Complete genome of a new Firmicutes species belonging to the dominant human colonic microbiota ('Ruminococcus bicirculans') reveals two chromosomes and a selective capacity to utilize plant glucans.</title>
        <authorList>
            <consortium name="NISC Comparative Sequencing Program"/>
            <person name="Wegmann U."/>
            <person name="Louis P."/>
            <person name="Goesmann A."/>
            <person name="Henrissat B."/>
            <person name="Duncan S.H."/>
            <person name="Flint H.J."/>
        </authorList>
    </citation>
    <scope>NUCLEOTIDE SEQUENCE</scope>
    <source>
        <strain evidence="5">NBRC 107169</strain>
    </source>
</reference>
<evidence type="ECO:0000259" key="4">
    <source>
        <dbReference type="Pfam" id="PF00248"/>
    </source>
</evidence>
<dbReference type="Proteomes" id="UP001161405">
    <property type="component" value="Unassembled WGS sequence"/>
</dbReference>
<dbReference type="Gene3D" id="3.20.20.100">
    <property type="entry name" value="NADP-dependent oxidoreductase domain"/>
    <property type="match status" value="1"/>
</dbReference>
<evidence type="ECO:0000256" key="2">
    <source>
        <dbReference type="ARBA" id="ARBA00022857"/>
    </source>
</evidence>
<dbReference type="SUPFAM" id="SSF51430">
    <property type="entry name" value="NAD(P)-linked oxidoreductase"/>
    <property type="match status" value="1"/>
</dbReference>
<dbReference type="InterPro" id="IPR036812">
    <property type="entry name" value="NAD(P)_OxRdtase_dom_sf"/>
</dbReference>
<keyword evidence="3" id="KW-0560">Oxidoreductase</keyword>
<sequence length="274" mass="30582">MAVVKNIGPIPQIGYGTWNRDGQAAYDGVKAALEIGYRHIDTAEGYNNEEFVGKAIVDSGIARRDIFLATKVSPESFAPGQIMSHVEVSLEKLQTPQVDMLYLHYPAIDDEYDIEDYMAQFAEVYDKGLTKNLAVSNFTIRHMQRAKELLGERQLVTNQVEIHPFMQNKPIVEYCKSLGVPMTAYSPLARGAVSGDSTLQEIAKTQDASAAQIALAFLMQEGHVVIPSAGSYERIKENFDAKDINLSDADMMKIRAFEKNMRLVDGPWCPKWDV</sequence>
<evidence type="ECO:0000313" key="5">
    <source>
        <dbReference type="EMBL" id="GLQ18111.1"/>
    </source>
</evidence>
<dbReference type="PRINTS" id="PR00069">
    <property type="entry name" value="ALDKETRDTASE"/>
</dbReference>
<comment type="similarity">
    <text evidence="1">Belongs to the aldo/keto reductase family.</text>
</comment>
<dbReference type="PANTHER" id="PTHR43827">
    <property type="entry name" value="2,5-DIKETO-D-GLUCONIC ACID REDUCTASE"/>
    <property type="match status" value="1"/>
</dbReference>
<feature type="domain" description="NADP-dependent oxidoreductase" evidence="4">
    <location>
        <begin position="13"/>
        <end position="257"/>
    </location>
</feature>
<dbReference type="PANTHER" id="PTHR43827:SF3">
    <property type="entry name" value="NADP-DEPENDENT OXIDOREDUCTASE DOMAIN-CONTAINING PROTEIN"/>
    <property type="match status" value="1"/>
</dbReference>
<reference evidence="5" key="2">
    <citation type="submission" date="2023-01" db="EMBL/GenBank/DDBJ databases">
        <title>Draft genome sequence of Maritalea porphyrae strain NBRC 107169.</title>
        <authorList>
            <person name="Sun Q."/>
            <person name="Mori K."/>
        </authorList>
    </citation>
    <scope>NUCLEOTIDE SEQUENCE</scope>
    <source>
        <strain evidence="5">NBRC 107169</strain>
    </source>
</reference>
<dbReference type="InterPro" id="IPR020471">
    <property type="entry name" value="AKR"/>
</dbReference>
<evidence type="ECO:0000256" key="1">
    <source>
        <dbReference type="ARBA" id="ARBA00007905"/>
    </source>
</evidence>
<evidence type="ECO:0000313" key="6">
    <source>
        <dbReference type="Proteomes" id="UP001161405"/>
    </source>
</evidence>
<dbReference type="InterPro" id="IPR018170">
    <property type="entry name" value="Aldo/ket_reductase_CS"/>
</dbReference>
<evidence type="ECO:0000256" key="3">
    <source>
        <dbReference type="ARBA" id="ARBA00023002"/>
    </source>
</evidence>
<comment type="caution">
    <text evidence="5">The sequence shown here is derived from an EMBL/GenBank/DDBJ whole genome shotgun (WGS) entry which is preliminary data.</text>
</comment>
<dbReference type="RefSeq" id="WP_284364757.1">
    <property type="nucleotide sequence ID" value="NZ_BSNI01000002.1"/>
</dbReference>
<proteinExistence type="inferred from homology"/>
<accession>A0ABQ5UUM7</accession>
<gene>
    <name evidence="5" type="primary">dkgB</name>
    <name evidence="5" type="ORF">GCM10007879_23600</name>
</gene>
<dbReference type="EMBL" id="BSNI01000002">
    <property type="protein sequence ID" value="GLQ18111.1"/>
    <property type="molecule type" value="Genomic_DNA"/>
</dbReference>
<keyword evidence="2" id="KW-0521">NADP</keyword>
<dbReference type="Pfam" id="PF00248">
    <property type="entry name" value="Aldo_ket_red"/>
    <property type="match status" value="1"/>
</dbReference>
<dbReference type="PIRSF" id="PIRSF000097">
    <property type="entry name" value="AKR"/>
    <property type="match status" value="1"/>
</dbReference>
<dbReference type="PROSITE" id="PS00798">
    <property type="entry name" value="ALDOKETO_REDUCTASE_1"/>
    <property type="match status" value="1"/>
</dbReference>
<keyword evidence="6" id="KW-1185">Reference proteome</keyword>
<organism evidence="5 6">
    <name type="scientific">Maritalea porphyrae</name>
    <dbReference type="NCBI Taxonomy" id="880732"/>
    <lineage>
        <taxon>Bacteria</taxon>
        <taxon>Pseudomonadati</taxon>
        <taxon>Pseudomonadota</taxon>
        <taxon>Alphaproteobacteria</taxon>
        <taxon>Hyphomicrobiales</taxon>
        <taxon>Devosiaceae</taxon>
        <taxon>Maritalea</taxon>
    </lineage>
</organism>
<name>A0ABQ5UUM7_9HYPH</name>